<evidence type="ECO:0000313" key="2">
    <source>
        <dbReference type="Proteomes" id="UP000789525"/>
    </source>
</evidence>
<organism evidence="1 2">
    <name type="scientific">Acaulospora colombiana</name>
    <dbReference type="NCBI Taxonomy" id="27376"/>
    <lineage>
        <taxon>Eukaryota</taxon>
        <taxon>Fungi</taxon>
        <taxon>Fungi incertae sedis</taxon>
        <taxon>Mucoromycota</taxon>
        <taxon>Glomeromycotina</taxon>
        <taxon>Glomeromycetes</taxon>
        <taxon>Diversisporales</taxon>
        <taxon>Acaulosporaceae</taxon>
        <taxon>Acaulospora</taxon>
    </lineage>
</organism>
<name>A0ACA9Q7U5_9GLOM</name>
<dbReference type="EMBL" id="CAJVPT010047940">
    <property type="protein sequence ID" value="CAG8741077.1"/>
    <property type="molecule type" value="Genomic_DNA"/>
</dbReference>
<reference evidence="1" key="1">
    <citation type="submission" date="2021-06" db="EMBL/GenBank/DDBJ databases">
        <authorList>
            <person name="Kallberg Y."/>
            <person name="Tangrot J."/>
            <person name="Rosling A."/>
        </authorList>
    </citation>
    <scope>NUCLEOTIDE SEQUENCE</scope>
    <source>
        <strain evidence="1">CL356</strain>
    </source>
</reference>
<evidence type="ECO:0000313" key="1">
    <source>
        <dbReference type="EMBL" id="CAG8741077.1"/>
    </source>
</evidence>
<keyword evidence="2" id="KW-1185">Reference proteome</keyword>
<proteinExistence type="predicted"/>
<gene>
    <name evidence="1" type="ORF">ACOLOM_LOCUS12178</name>
</gene>
<accession>A0ACA9Q7U5</accession>
<dbReference type="Proteomes" id="UP000789525">
    <property type="component" value="Unassembled WGS sequence"/>
</dbReference>
<comment type="caution">
    <text evidence="1">The sequence shown here is derived from an EMBL/GenBank/DDBJ whole genome shotgun (WGS) entry which is preliminary data.</text>
</comment>
<protein>
    <submittedName>
        <fullName evidence="1">11568_t:CDS:1</fullName>
    </submittedName>
</protein>
<feature type="non-terminal residue" evidence="1">
    <location>
        <position position="188"/>
    </location>
</feature>
<feature type="non-terminal residue" evidence="1">
    <location>
        <position position="1"/>
    </location>
</feature>
<sequence length="188" mass="20955">TSSKLHSQDIEPFLWELSASLVEMGRRDSLTVQDANNLTVLLEWLTSRFKDMSLPDISYGSFQKLQALVHKTIGTRANNLEAIGMEIRFGDDEMSEADAPVVYQIVRNPLFAPQLAVIQESHGELRTPPKYPPHPALGLVTTSPPTTVIKFPAGTSLTKTYNNNDFRQPRSTASVWHNTSRPPSTHVD</sequence>